<feature type="domain" description="Protein root UVB sensitive/RUS" evidence="6">
    <location>
        <begin position="39"/>
        <end position="271"/>
    </location>
</feature>
<reference evidence="9" key="2">
    <citation type="submission" date="2023-11" db="UniProtKB">
        <authorList>
            <consortium name="WormBaseParasite"/>
        </authorList>
    </citation>
    <scope>IDENTIFICATION</scope>
</reference>
<evidence type="ECO:0000256" key="4">
    <source>
        <dbReference type="ARBA" id="ARBA00022989"/>
    </source>
</evidence>
<dbReference type="InterPro" id="IPR055412">
    <property type="entry name" value="UVB_sens_C"/>
</dbReference>
<dbReference type="PANTHER" id="PTHR12770">
    <property type="entry name" value="RUS1 FAMILY PROTEIN C16ORF58"/>
    <property type="match status" value="1"/>
</dbReference>
<organism evidence="8 9">
    <name type="scientific">Trichobilharzia regenti</name>
    <name type="common">Nasal bird schistosome</name>
    <dbReference type="NCBI Taxonomy" id="157069"/>
    <lineage>
        <taxon>Eukaryota</taxon>
        <taxon>Metazoa</taxon>
        <taxon>Spiralia</taxon>
        <taxon>Lophotrochozoa</taxon>
        <taxon>Platyhelminthes</taxon>
        <taxon>Trematoda</taxon>
        <taxon>Digenea</taxon>
        <taxon>Strigeidida</taxon>
        <taxon>Schistosomatoidea</taxon>
        <taxon>Schistosomatidae</taxon>
        <taxon>Trichobilharzia</taxon>
    </lineage>
</organism>
<name>A0AA85KP59_TRIRE</name>
<reference evidence="8" key="1">
    <citation type="submission" date="2022-06" db="EMBL/GenBank/DDBJ databases">
        <authorList>
            <person name="Berger JAMES D."/>
            <person name="Berger JAMES D."/>
        </authorList>
    </citation>
    <scope>NUCLEOTIDE SEQUENCE [LARGE SCALE GENOMIC DNA]</scope>
</reference>
<dbReference type="Pfam" id="PF04884">
    <property type="entry name" value="UVB_sens_prot"/>
    <property type="match status" value="1"/>
</dbReference>
<evidence type="ECO:0000259" key="6">
    <source>
        <dbReference type="Pfam" id="PF04884"/>
    </source>
</evidence>
<evidence type="ECO:0000313" key="9">
    <source>
        <dbReference type="WBParaSite" id="TREG1_96430.1"/>
    </source>
</evidence>
<dbReference type="PANTHER" id="PTHR12770:SF31">
    <property type="entry name" value="RUS FAMILY MEMBER 1"/>
    <property type="match status" value="1"/>
</dbReference>
<evidence type="ECO:0008006" key="10">
    <source>
        <dbReference type="Google" id="ProtNLM"/>
    </source>
</evidence>
<evidence type="ECO:0000259" key="7">
    <source>
        <dbReference type="Pfam" id="PF24160"/>
    </source>
</evidence>
<proteinExistence type="inferred from homology"/>
<accession>A0AA85KP59</accession>
<evidence type="ECO:0000256" key="3">
    <source>
        <dbReference type="ARBA" id="ARBA00022692"/>
    </source>
</evidence>
<keyword evidence="4" id="KW-1133">Transmembrane helix</keyword>
<sequence length="475" mass="53845">MTTEVFVESYGDEVSRVFIPKKSQSCALRSWMPDFDLSWATLKKFFLPVGYPSSVSEDYLEYQIWDTIQAFASSITGALASQAVLVGVGVGNSSATILGATFTWMFKDGAGMIGRIVFAGYQGSNLDCDCKFWRFIADILNDCALFLELISPLSDYMFTPILCLANILKSLVGVAGSATRAAIVQHQAIDNNLADVSAKDGSQETLSNLMAWFLNFILLYLVTGNQFLIWLSFFICTSLHLYSNYRAVKCLKMKTFNRTRFHIAVQPWLEQQFLVKSSTLLSSMDQSSDDYILISKSFPQVVWVNHHEPIIQRIDQPKILLGCSLYSLPIEGQNLLPNLVQLFEEKKNNYILYCSNWRAIQQGYSPHDPLTMYIILFSGSGSLDQLKAMLHVELLTFIGKRNSNVISSYKTIESIINAENHDEFVQHTLDLVDELWQRLVNSLQSSRQWNMTSFHFAADIWRLKVNTNEGKCKEQ</sequence>
<dbReference type="InterPro" id="IPR054549">
    <property type="entry name" value="UVB_sens_RUS_dom"/>
</dbReference>
<evidence type="ECO:0000256" key="5">
    <source>
        <dbReference type="ARBA" id="ARBA00023136"/>
    </source>
</evidence>
<evidence type="ECO:0000313" key="8">
    <source>
        <dbReference type="Proteomes" id="UP000050795"/>
    </source>
</evidence>
<comment type="similarity">
    <text evidence="2">Belongs to the RUS1 family.</text>
</comment>
<keyword evidence="3" id="KW-0812">Transmembrane</keyword>
<keyword evidence="8" id="KW-1185">Reference proteome</keyword>
<dbReference type="Pfam" id="PF24160">
    <property type="entry name" value="UVB_sens_C"/>
    <property type="match status" value="1"/>
</dbReference>
<dbReference type="AlphaFoldDB" id="A0AA85KP59"/>
<protein>
    <recommendedName>
        <fullName evidence="10">RUS1 family protein</fullName>
    </recommendedName>
</protein>
<dbReference type="InterPro" id="IPR006968">
    <property type="entry name" value="RUS_fam"/>
</dbReference>
<dbReference type="WBParaSite" id="TREG1_96430.1">
    <property type="protein sequence ID" value="TREG1_96430.1"/>
    <property type="gene ID" value="TREG1_96430"/>
</dbReference>
<evidence type="ECO:0000256" key="2">
    <source>
        <dbReference type="ARBA" id="ARBA00007558"/>
    </source>
</evidence>
<comment type="subcellular location">
    <subcellularLocation>
        <location evidence="1">Membrane</location>
    </subcellularLocation>
</comment>
<dbReference type="Proteomes" id="UP000050795">
    <property type="component" value="Unassembled WGS sequence"/>
</dbReference>
<dbReference type="GO" id="GO:0016020">
    <property type="term" value="C:membrane"/>
    <property type="evidence" value="ECO:0007669"/>
    <property type="project" value="UniProtKB-SubCell"/>
</dbReference>
<keyword evidence="5" id="KW-0472">Membrane</keyword>
<feature type="domain" description="Root UVB sensitive protein C-terminal" evidence="7">
    <location>
        <begin position="303"/>
        <end position="464"/>
    </location>
</feature>
<evidence type="ECO:0000256" key="1">
    <source>
        <dbReference type="ARBA" id="ARBA00004370"/>
    </source>
</evidence>